<feature type="transmembrane region" description="Helical" evidence="1">
    <location>
        <begin position="78"/>
        <end position="96"/>
    </location>
</feature>
<reference evidence="2" key="1">
    <citation type="submission" date="2021-11" db="EMBL/GenBank/DDBJ databases">
        <authorList>
            <person name="Qingchun L."/>
            <person name="Dong Z."/>
            <person name="Zongwei Q."/>
            <person name="Jia Z."/>
            <person name="Duotao L."/>
        </authorList>
    </citation>
    <scope>NUCLEOTIDE SEQUENCE</scope>
    <source>
        <strain evidence="2">WLY-B-L2</strain>
    </source>
</reference>
<accession>A0ABS8N4X1</accession>
<dbReference type="EMBL" id="JAJJPB010000008">
    <property type="protein sequence ID" value="MCC9294832.1"/>
    <property type="molecule type" value="Genomic_DNA"/>
</dbReference>
<comment type="caution">
    <text evidence="2">The sequence shown here is derived from an EMBL/GenBank/DDBJ whole genome shotgun (WGS) entry which is preliminary data.</text>
</comment>
<keyword evidence="1" id="KW-1133">Transmembrane helix</keyword>
<keyword evidence="3" id="KW-1185">Reference proteome</keyword>
<gene>
    <name evidence="2" type="ORF">LN736_08175</name>
</gene>
<organism evidence="2 3">
    <name type="scientific">Clostridium aromativorans</name>
    <dbReference type="NCBI Taxonomy" id="2836848"/>
    <lineage>
        <taxon>Bacteria</taxon>
        <taxon>Bacillati</taxon>
        <taxon>Bacillota</taxon>
        <taxon>Clostridia</taxon>
        <taxon>Eubacteriales</taxon>
        <taxon>Clostridiaceae</taxon>
        <taxon>Clostridium</taxon>
    </lineage>
</organism>
<keyword evidence="1" id="KW-0812">Transmembrane</keyword>
<feature type="transmembrane region" description="Helical" evidence="1">
    <location>
        <begin position="6"/>
        <end position="21"/>
    </location>
</feature>
<dbReference type="RefSeq" id="WP_179977825.1">
    <property type="nucleotide sequence ID" value="NZ_JAJJPB010000008.1"/>
</dbReference>
<protein>
    <submittedName>
        <fullName evidence="2">SdpI family protein</fullName>
    </submittedName>
</protein>
<sequence length="124" mass="14304">MIYSLVFGLVTMAFGIIPKIVRPKKINSWYGYRTEISMKNQDMWNEGNRYSTNQYILAGIILLILGKIGYYFLQGKGYLVPLIGFIPVLMVTVFTTEKHLKKTFDENGKRIDKSSNLKQNNIDD</sequence>
<feature type="transmembrane region" description="Helical" evidence="1">
    <location>
        <begin position="55"/>
        <end position="72"/>
    </location>
</feature>
<dbReference type="InterPro" id="IPR025962">
    <property type="entry name" value="SdpI/YhfL"/>
</dbReference>
<proteinExistence type="predicted"/>
<dbReference type="Pfam" id="PF13630">
    <property type="entry name" value="SdpI"/>
    <property type="match status" value="1"/>
</dbReference>
<name>A0ABS8N4X1_9CLOT</name>
<dbReference type="Proteomes" id="UP001165422">
    <property type="component" value="Unassembled WGS sequence"/>
</dbReference>
<evidence type="ECO:0000313" key="2">
    <source>
        <dbReference type="EMBL" id="MCC9294832.1"/>
    </source>
</evidence>
<evidence type="ECO:0000313" key="3">
    <source>
        <dbReference type="Proteomes" id="UP001165422"/>
    </source>
</evidence>
<keyword evidence="1" id="KW-0472">Membrane</keyword>
<evidence type="ECO:0000256" key="1">
    <source>
        <dbReference type="SAM" id="Phobius"/>
    </source>
</evidence>